<dbReference type="Proteomes" id="UP000676649">
    <property type="component" value="Chromosome"/>
</dbReference>
<proteinExistence type="predicted"/>
<organism evidence="1 2">
    <name type="scientific">Methylomonas paludis</name>
    <dbReference type="NCBI Taxonomy" id="1173101"/>
    <lineage>
        <taxon>Bacteria</taxon>
        <taxon>Pseudomonadati</taxon>
        <taxon>Pseudomonadota</taxon>
        <taxon>Gammaproteobacteria</taxon>
        <taxon>Methylococcales</taxon>
        <taxon>Methylococcaceae</taxon>
        <taxon>Methylomonas</taxon>
    </lineage>
</organism>
<sequence>MAVTKQDKSRTLYALTSAALCLPGMDVRAATPSLLATGSTAYGYYQESDQRMQVQIYHADGLVPLTERLEFAFSLDRDTYSGASPAWNVPQTMTNQTLANGGGVADLISAASAVSAQSITGEGLEKFQTYQDALNASGGDKVKAYTTLLDSMVPAGTATVQRFQTQPLETRTQPVLSMKYYMDNSTLGISGGLSDEPDYLSNFGAINFSHEFNNKQTTLSAGYNITRNAIFRNQGHNHSPADVGLGHIHPADCTISDCTNYALLNANSVFNGLNLGVSQVLGKNTLYNLSTNYTNQSGFLSNPYKTVYVRGEITPTEYAYISDNQNNLGSINWNAITPLEIVGPELFRENRPDQRNQFSVVNGLNHYLPNLDASLHFDYRFYHDDWNINAHTFEFKWYQGLPFGITAIPSIRYYSQSQADFFAPYFLAPRADHHYSSDYRLSAFGAINGGISFAKQISKGVKLDAGIEYYSHQGDLKLGGGGSGNYADYSYYLAHAGVNIDLSAPGSLLEGEGNVLDSLFGDNPHQHHHQHQHQHTPLPAGVMFGHMLEQTGQIMLGYRYMYSGQEGTMLHGSDAVSDAQLAHQYIIRLPKGATAPTAQQVLGDACPGYGHITGPHKFTESGCLVKPTNMFMGMHMLDIMYAPTDWLNLMVMPQLVDMQMNMSTDLRTPYYTMNGDYTEKHNATDTASIYSQMHHSVFDLGDTFMTALIKLYDDPNHHLHIGLGGSAPTGSVSEVHNRITTAVVGSGGQVYNVNLNILQDIGMMPGSGTWDFKPSLTYTGRFDQAFWGLQLSSVNRLQNRNSSGYALGDQYQSTAWGGYKLFDWLSTSVRGVYTQQNKIRGDLYQIIASEIPTGNINQNGHMNVSTVDYAQNYGGHYWDIGIGMNIMVPRGNFAGHSLNIEWLQPVKDYVNGYQLERTGAFSATWNYMF</sequence>
<evidence type="ECO:0000313" key="1">
    <source>
        <dbReference type="EMBL" id="QWF70189.1"/>
    </source>
</evidence>
<dbReference type="AlphaFoldDB" id="A0A975R9F8"/>
<dbReference type="InterPro" id="IPR021953">
    <property type="entry name" value="DUF3570"/>
</dbReference>
<dbReference type="RefSeq" id="WP_215581104.1">
    <property type="nucleotide sequence ID" value="NZ_CP073754.1"/>
</dbReference>
<accession>A0A975R9F8</accession>
<name>A0A975R9F8_9GAMM</name>
<protein>
    <submittedName>
        <fullName evidence="1">DUF3570 domain-containing protein</fullName>
    </submittedName>
</protein>
<reference evidence="1" key="1">
    <citation type="submission" date="2021-04" db="EMBL/GenBank/DDBJ databases">
        <title>Draft genome sequence data of methanotrophic Methylovulum sp. strain S1L and Methylomonas sp. strain S2AM isolated from boreal lake water columns.</title>
        <authorList>
            <person name="Rissanen A.J."/>
            <person name="Mangayil R."/>
            <person name="Svenning M.M."/>
            <person name="Khanongnuch R."/>
        </authorList>
    </citation>
    <scope>NUCLEOTIDE SEQUENCE</scope>
    <source>
        <strain evidence="1">S2AM</strain>
    </source>
</reference>
<dbReference type="Pfam" id="PF12094">
    <property type="entry name" value="DUF3570"/>
    <property type="match status" value="1"/>
</dbReference>
<evidence type="ECO:0000313" key="2">
    <source>
        <dbReference type="Proteomes" id="UP000676649"/>
    </source>
</evidence>
<keyword evidence="2" id="KW-1185">Reference proteome</keyword>
<dbReference type="KEGG" id="mpad:KEF85_12650"/>
<dbReference type="EMBL" id="CP073754">
    <property type="protein sequence ID" value="QWF70189.1"/>
    <property type="molecule type" value="Genomic_DNA"/>
</dbReference>
<gene>
    <name evidence="1" type="ORF">KEF85_12650</name>
</gene>